<keyword evidence="5 12" id="KW-0812">Transmembrane</keyword>
<keyword evidence="11 12" id="KW-1006">Bacterial flagellum protein export</keyword>
<comment type="function">
    <text evidence="12">Plays a role in the flagellum-specific transport system.</text>
</comment>
<evidence type="ECO:0000256" key="2">
    <source>
        <dbReference type="ARBA" id="ARBA00021714"/>
    </source>
</evidence>
<evidence type="ECO:0000256" key="10">
    <source>
        <dbReference type="ARBA" id="ARBA00023143"/>
    </source>
</evidence>
<feature type="transmembrane region" description="Helical" evidence="12">
    <location>
        <begin position="87"/>
        <end position="119"/>
    </location>
</feature>
<feature type="transmembrane region" description="Helical" evidence="12">
    <location>
        <begin position="131"/>
        <end position="154"/>
    </location>
</feature>
<evidence type="ECO:0000256" key="3">
    <source>
        <dbReference type="ARBA" id="ARBA00022448"/>
    </source>
</evidence>
<comment type="subcellular location">
    <subcellularLocation>
        <location evidence="12">Cell membrane</location>
        <topology evidence="12">Multi-pass membrane protein</topology>
    </subcellularLocation>
    <subcellularLocation>
        <location evidence="12">Bacterial flagellum basal body</location>
    </subcellularLocation>
</comment>
<dbReference type="Proteomes" id="UP000474757">
    <property type="component" value="Unassembled WGS sequence"/>
</dbReference>
<protein>
    <recommendedName>
        <fullName evidence="2 12">Flagellar biosynthetic protein FliP</fullName>
    </recommendedName>
</protein>
<feature type="compositionally biased region" description="Basic and acidic residues" evidence="13">
    <location>
        <begin position="1"/>
        <end position="11"/>
    </location>
</feature>
<dbReference type="GO" id="GO:0005886">
    <property type="term" value="C:plasma membrane"/>
    <property type="evidence" value="ECO:0007669"/>
    <property type="project" value="UniProtKB-SubCell"/>
</dbReference>
<evidence type="ECO:0000256" key="8">
    <source>
        <dbReference type="ARBA" id="ARBA00022989"/>
    </source>
</evidence>
<evidence type="ECO:0000256" key="6">
    <source>
        <dbReference type="ARBA" id="ARBA00022795"/>
    </source>
</evidence>
<feature type="region of interest" description="Disordered" evidence="13">
    <location>
        <begin position="1"/>
        <end position="36"/>
    </location>
</feature>
<feature type="transmembrane region" description="Helical" evidence="12">
    <location>
        <begin position="262"/>
        <end position="281"/>
    </location>
</feature>
<dbReference type="GO" id="GO:0009306">
    <property type="term" value="P:protein secretion"/>
    <property type="evidence" value="ECO:0007669"/>
    <property type="project" value="UniProtKB-UniRule"/>
</dbReference>
<keyword evidence="3 12" id="KW-0813">Transport</keyword>
<dbReference type="NCBIfam" id="NF009438">
    <property type="entry name" value="PRK12797.1"/>
    <property type="match status" value="1"/>
</dbReference>
<sequence length="290" mass="30830">MARQLRPEWPRPSRATPPGKARPPARPPAKSPAKLPALWKTPAPGRLALPLLAVALTLTLALLAAPAAAQSVTLDLGEGGSLSSTTIQLFLLLTVLSLVPGLAIMLTCFPFVVTVLSILRQGLGLQQSPPNMLIVSLALFLTWFVMEPVFTAAWEAGVAPFLDGAIDAPAAVDATLSPFRTFMTGRMDPETYLSLAALRPDVPVEPPTPGSPLSVLVPSFLLSEVARAFQVGFLIFLPFLIIDLVVAAVLMSMGMMMVPPAVVALPFKLAFFVVADGWTLLSESLVRSYL</sequence>
<dbReference type="GO" id="GO:0009425">
    <property type="term" value="C:bacterial-type flagellum basal body"/>
    <property type="evidence" value="ECO:0007669"/>
    <property type="project" value="UniProtKB-SubCell"/>
</dbReference>
<dbReference type="InterPro" id="IPR005838">
    <property type="entry name" value="T3SS_IM_P"/>
</dbReference>
<dbReference type="Pfam" id="PF00813">
    <property type="entry name" value="FliP"/>
    <property type="match status" value="1"/>
</dbReference>
<dbReference type="NCBIfam" id="TIGR01103">
    <property type="entry name" value="fliP"/>
    <property type="match status" value="1"/>
</dbReference>
<keyword evidence="14" id="KW-0282">Flagellum</keyword>
<keyword evidence="9 12" id="KW-0472">Membrane</keyword>
<evidence type="ECO:0000256" key="9">
    <source>
        <dbReference type="ARBA" id="ARBA00023136"/>
    </source>
</evidence>
<dbReference type="InterPro" id="IPR005837">
    <property type="entry name" value="FliP"/>
</dbReference>
<proteinExistence type="inferred from homology"/>
<evidence type="ECO:0000313" key="15">
    <source>
        <dbReference type="Proteomes" id="UP000474757"/>
    </source>
</evidence>
<evidence type="ECO:0000256" key="1">
    <source>
        <dbReference type="ARBA" id="ARBA00006257"/>
    </source>
</evidence>
<accession>A0A6B2JXC1</accession>
<gene>
    <name evidence="12 14" type="primary">fliP</name>
    <name evidence="14" type="ORF">GZA08_16265</name>
</gene>
<feature type="transmembrane region" description="Helical" evidence="12">
    <location>
        <begin position="228"/>
        <end position="250"/>
    </location>
</feature>
<name>A0A6B2JXC1_9RHOB</name>
<dbReference type="PANTHER" id="PTHR30587">
    <property type="entry name" value="FLAGELLAR BIOSYNTHETIC PROTEIN FLIP"/>
    <property type="match status" value="1"/>
</dbReference>
<reference evidence="14 15" key="1">
    <citation type="submission" date="2020-02" db="EMBL/GenBank/DDBJ databases">
        <title>Pseudoroseicyclus tamarix, sp. nov., isolated from offshore sediment of a Tamarix chinensis forest.</title>
        <authorList>
            <person name="Gai Y."/>
        </authorList>
    </citation>
    <scope>NUCLEOTIDE SEQUENCE [LARGE SCALE GENOMIC DNA]</scope>
    <source>
        <strain evidence="14 15">CLL3-39</strain>
    </source>
</reference>
<organism evidence="14 15">
    <name type="scientific">Pseudoroseicyclus tamaricis</name>
    <dbReference type="NCBI Taxonomy" id="2705421"/>
    <lineage>
        <taxon>Bacteria</taxon>
        <taxon>Pseudomonadati</taxon>
        <taxon>Pseudomonadota</taxon>
        <taxon>Alphaproteobacteria</taxon>
        <taxon>Rhodobacterales</taxon>
        <taxon>Paracoccaceae</taxon>
        <taxon>Pseudoroseicyclus</taxon>
    </lineage>
</organism>
<evidence type="ECO:0000256" key="4">
    <source>
        <dbReference type="ARBA" id="ARBA00022475"/>
    </source>
</evidence>
<evidence type="ECO:0000256" key="13">
    <source>
        <dbReference type="SAM" id="MobiDB-lite"/>
    </source>
</evidence>
<feature type="compositionally biased region" description="Pro residues" evidence="13">
    <location>
        <begin position="20"/>
        <end position="30"/>
    </location>
</feature>
<evidence type="ECO:0000256" key="12">
    <source>
        <dbReference type="RuleBase" id="RU362069"/>
    </source>
</evidence>
<keyword evidence="7 12" id="KW-0653">Protein transport</keyword>
<dbReference type="EMBL" id="JAAGAB010000004">
    <property type="protein sequence ID" value="NDV02525.1"/>
    <property type="molecule type" value="Genomic_DNA"/>
</dbReference>
<keyword evidence="10" id="KW-0975">Bacterial flagellum</keyword>
<comment type="caution">
    <text evidence="14">The sequence shown here is derived from an EMBL/GenBank/DDBJ whole genome shotgun (WGS) entry which is preliminary data.</text>
</comment>
<comment type="similarity">
    <text evidence="1 12">Belongs to the FliP/MopC/SpaP family.</text>
</comment>
<evidence type="ECO:0000313" key="14">
    <source>
        <dbReference type="EMBL" id="NDV02525.1"/>
    </source>
</evidence>
<evidence type="ECO:0000256" key="5">
    <source>
        <dbReference type="ARBA" id="ARBA00022692"/>
    </source>
</evidence>
<keyword evidence="14" id="KW-0966">Cell projection</keyword>
<dbReference type="AlphaFoldDB" id="A0A6B2JXC1"/>
<dbReference type="PRINTS" id="PR01302">
    <property type="entry name" value="TYPE3IMPPROT"/>
</dbReference>
<evidence type="ECO:0000256" key="7">
    <source>
        <dbReference type="ARBA" id="ARBA00022927"/>
    </source>
</evidence>
<keyword evidence="6 12" id="KW-1005">Bacterial flagellum biogenesis</keyword>
<evidence type="ECO:0000256" key="11">
    <source>
        <dbReference type="ARBA" id="ARBA00023225"/>
    </source>
</evidence>
<dbReference type="PRINTS" id="PR00951">
    <property type="entry name" value="FLGBIOSNFLIP"/>
</dbReference>
<keyword evidence="4 12" id="KW-1003">Cell membrane</keyword>
<dbReference type="GO" id="GO:0044781">
    <property type="term" value="P:bacterial-type flagellum organization"/>
    <property type="evidence" value="ECO:0007669"/>
    <property type="project" value="UniProtKB-UniRule"/>
</dbReference>
<keyword evidence="14" id="KW-0969">Cilium</keyword>
<dbReference type="PANTHER" id="PTHR30587:SF0">
    <property type="entry name" value="FLAGELLAR BIOSYNTHETIC PROTEIN FLIP"/>
    <property type="match status" value="1"/>
</dbReference>
<keyword evidence="15" id="KW-1185">Reference proteome</keyword>
<keyword evidence="8 12" id="KW-1133">Transmembrane helix</keyword>